<dbReference type="PANTHER" id="PTHR22550:SF18">
    <property type="entry name" value="VWFA DOMAIN-CONTAINING PROTEIN"/>
    <property type="match status" value="1"/>
</dbReference>
<protein>
    <submittedName>
        <fullName evidence="3">VWA domain-containing protein</fullName>
    </submittedName>
</protein>
<dbReference type="RefSeq" id="WP_164651107.1">
    <property type="nucleotide sequence ID" value="NZ_CP047476.1"/>
</dbReference>
<dbReference type="PROSITE" id="PS50234">
    <property type="entry name" value="VWFA"/>
    <property type="match status" value="1"/>
</dbReference>
<evidence type="ECO:0000313" key="3">
    <source>
        <dbReference type="EMBL" id="QIA66122.1"/>
    </source>
</evidence>
<dbReference type="InterPro" id="IPR036465">
    <property type="entry name" value="vWFA_dom_sf"/>
</dbReference>
<dbReference type="KEGG" id="vas:GT360_21775"/>
<gene>
    <name evidence="3" type="ORF">GT360_21775</name>
</gene>
<dbReference type="InterPro" id="IPR050768">
    <property type="entry name" value="UPF0353/GerABKA_families"/>
</dbReference>
<organism evidence="3 4">
    <name type="scientific">Vibrio astriarenae</name>
    <dbReference type="NCBI Taxonomy" id="1481923"/>
    <lineage>
        <taxon>Bacteria</taxon>
        <taxon>Pseudomonadati</taxon>
        <taxon>Pseudomonadota</taxon>
        <taxon>Gammaproteobacteria</taxon>
        <taxon>Vibrionales</taxon>
        <taxon>Vibrionaceae</taxon>
        <taxon>Vibrio</taxon>
    </lineage>
</organism>
<dbReference type="Proteomes" id="UP000464262">
    <property type="component" value="Chromosome 2"/>
</dbReference>
<evidence type="ECO:0000256" key="1">
    <source>
        <dbReference type="SAM" id="Phobius"/>
    </source>
</evidence>
<dbReference type="AlphaFoldDB" id="A0A7Z2YG13"/>
<feature type="domain" description="VWFA" evidence="2">
    <location>
        <begin position="94"/>
        <end position="278"/>
    </location>
</feature>
<dbReference type="Gene3D" id="3.40.50.410">
    <property type="entry name" value="von Willebrand factor, type A domain"/>
    <property type="match status" value="1"/>
</dbReference>
<sequence>MLNFTYPWLFLLLIVPFMVVMAPKHTTQETALRFSLFQKYLDITGTQASKGALVLSPLRWQRCLVALTYLSLVIAATKPIWLGAPITIEKSGREMMVAIDLSGSMEATDFVTTEGDSVRRIDGVKLLLDDFLSQRQGDRIGLIAFGDDAYLQAPFTEDFSIIRQLLSEMDVRMAGAGTALGDAIGVAVNHFSQTQSENRVLLLLTDGRDTTSKFPPLDAAKFAGDHGITIYPIAIGDATNVGEDGIDLDMLNRIADYTDGQVFEALNGEDLATVYATLNQREAQLFDSYTLRPKTELFYWPLLLSLSLNLICLMFVIGQHRHKLRQGAQHG</sequence>
<dbReference type="PANTHER" id="PTHR22550">
    <property type="entry name" value="SPORE GERMINATION PROTEIN"/>
    <property type="match status" value="1"/>
</dbReference>
<keyword evidence="4" id="KW-1185">Reference proteome</keyword>
<proteinExistence type="predicted"/>
<feature type="transmembrane region" description="Helical" evidence="1">
    <location>
        <begin position="6"/>
        <end position="23"/>
    </location>
</feature>
<keyword evidence="1" id="KW-0472">Membrane</keyword>
<feature type="transmembrane region" description="Helical" evidence="1">
    <location>
        <begin position="297"/>
        <end position="317"/>
    </location>
</feature>
<name>A0A7Z2YG13_9VIBR</name>
<reference evidence="3 4" key="1">
    <citation type="submission" date="2020-01" db="EMBL/GenBank/DDBJ databases">
        <title>Whole genome and functional gene identification of agarase of Vibrio HN897.</title>
        <authorList>
            <person name="Liu Y."/>
            <person name="Zhao Z."/>
        </authorList>
    </citation>
    <scope>NUCLEOTIDE SEQUENCE [LARGE SCALE GENOMIC DNA]</scope>
    <source>
        <strain evidence="3 4">HN897</strain>
    </source>
</reference>
<accession>A0A7Z2YG13</accession>
<keyword evidence="1" id="KW-0812">Transmembrane</keyword>
<evidence type="ECO:0000313" key="4">
    <source>
        <dbReference type="Proteomes" id="UP000464262"/>
    </source>
</evidence>
<dbReference type="EMBL" id="CP047476">
    <property type="protein sequence ID" value="QIA66122.1"/>
    <property type="molecule type" value="Genomic_DNA"/>
</dbReference>
<keyword evidence="1" id="KW-1133">Transmembrane helix</keyword>
<evidence type="ECO:0000259" key="2">
    <source>
        <dbReference type="PROSITE" id="PS50234"/>
    </source>
</evidence>
<dbReference type="SUPFAM" id="SSF53300">
    <property type="entry name" value="vWA-like"/>
    <property type="match status" value="1"/>
</dbReference>
<dbReference type="Pfam" id="PF13519">
    <property type="entry name" value="VWA_2"/>
    <property type="match status" value="1"/>
</dbReference>
<dbReference type="SMART" id="SM00327">
    <property type="entry name" value="VWA"/>
    <property type="match status" value="1"/>
</dbReference>
<dbReference type="InterPro" id="IPR002035">
    <property type="entry name" value="VWF_A"/>
</dbReference>